<accession>A0ABS0HXL0</accession>
<keyword evidence="2" id="KW-1185">Reference proteome</keyword>
<dbReference type="Proteomes" id="UP000611708">
    <property type="component" value="Unassembled WGS sequence"/>
</dbReference>
<reference evidence="1 2" key="1">
    <citation type="submission" date="2020-11" db="EMBL/GenBank/DDBJ databases">
        <authorList>
            <person name="Kim M.K."/>
        </authorList>
    </citation>
    <scope>NUCLEOTIDE SEQUENCE [LARGE SCALE GENOMIC DNA]</scope>
    <source>
        <strain evidence="1 2">BT290</strain>
    </source>
</reference>
<dbReference type="EMBL" id="JADQDN010000013">
    <property type="protein sequence ID" value="MBF9197897.1"/>
    <property type="molecule type" value="Genomic_DNA"/>
</dbReference>
<comment type="caution">
    <text evidence="1">The sequence shown here is derived from an EMBL/GenBank/DDBJ whole genome shotgun (WGS) entry which is preliminary data.</text>
</comment>
<gene>
    <name evidence="1" type="ORF">I2H36_17825</name>
</gene>
<evidence type="ECO:0000313" key="2">
    <source>
        <dbReference type="Proteomes" id="UP000611708"/>
    </source>
</evidence>
<evidence type="ECO:0000313" key="1">
    <source>
        <dbReference type="EMBL" id="MBF9197897.1"/>
    </source>
</evidence>
<organism evidence="1 2">
    <name type="scientific">Microvirga terrestris</name>
    <dbReference type="NCBI Taxonomy" id="2791024"/>
    <lineage>
        <taxon>Bacteria</taxon>
        <taxon>Pseudomonadati</taxon>
        <taxon>Pseudomonadota</taxon>
        <taxon>Alphaproteobacteria</taxon>
        <taxon>Hyphomicrobiales</taxon>
        <taxon>Methylobacteriaceae</taxon>
        <taxon>Microvirga</taxon>
    </lineage>
</organism>
<protein>
    <submittedName>
        <fullName evidence="1">Uncharacterized protein</fullName>
    </submittedName>
</protein>
<sequence length="88" mass="9524">MDLDWDPRSDRVTGTYTGSRVGTAQLAGKQTEGGFDLTITWPKPLYGDTSANLRVASAIPGRFRIVVMDRIGVSGPVRATTDLTLLQN</sequence>
<name>A0ABS0HXL0_9HYPH</name>
<proteinExistence type="predicted"/>